<feature type="transmembrane region" description="Helical" evidence="7">
    <location>
        <begin position="12"/>
        <end position="31"/>
    </location>
</feature>
<protein>
    <submittedName>
        <fullName evidence="10 11">ABC transporter permease</fullName>
    </submittedName>
</protein>
<dbReference type="AlphaFoldDB" id="A0A1L7CNL3"/>
<evidence type="ECO:0000313" key="13">
    <source>
        <dbReference type="Proteomes" id="UP000315353"/>
    </source>
</evidence>
<dbReference type="GeneID" id="82880986"/>
<evidence type="ECO:0000256" key="2">
    <source>
        <dbReference type="ARBA" id="ARBA00022448"/>
    </source>
</evidence>
<comment type="similarity">
    <text evidence="7">Belongs to the binding-protein-dependent transport system permease family.</text>
</comment>
<feature type="transmembrane region" description="Helical" evidence="7">
    <location>
        <begin position="277"/>
        <end position="303"/>
    </location>
</feature>
<dbReference type="InterPro" id="IPR000515">
    <property type="entry name" value="MetI-like"/>
</dbReference>
<dbReference type="PANTHER" id="PTHR43163">
    <property type="entry name" value="DIPEPTIDE TRANSPORT SYSTEM PERMEASE PROTEIN DPPB-RELATED"/>
    <property type="match status" value="1"/>
</dbReference>
<keyword evidence="6 7" id="KW-0472">Membrane</keyword>
<reference evidence="10 12" key="1">
    <citation type="submission" date="2014-08" db="EMBL/GenBank/DDBJ databases">
        <title>Complete genome sequence of Corynebacterium flavescens OJ8(T)(=DSM 20296(T)), isolated from cheese.</title>
        <authorList>
            <person name="Ruckert C."/>
            <person name="Albersmeier A."/>
            <person name="Winkler A."/>
            <person name="Kalinowski J."/>
        </authorList>
    </citation>
    <scope>NUCLEOTIDE SEQUENCE [LARGE SCALE GENOMIC DNA]</scope>
    <source>
        <strain evidence="10 12">OJ8</strain>
    </source>
</reference>
<feature type="transmembrane region" description="Helical" evidence="7">
    <location>
        <begin position="232"/>
        <end position="257"/>
    </location>
</feature>
<evidence type="ECO:0000256" key="4">
    <source>
        <dbReference type="ARBA" id="ARBA00022692"/>
    </source>
</evidence>
<feature type="domain" description="ABC transmembrane type-1" evidence="9">
    <location>
        <begin position="99"/>
        <end position="300"/>
    </location>
</feature>
<evidence type="ECO:0000313" key="11">
    <source>
        <dbReference type="EMBL" id="GEB97704.1"/>
    </source>
</evidence>
<evidence type="ECO:0000259" key="9">
    <source>
        <dbReference type="PROSITE" id="PS50928"/>
    </source>
</evidence>
<dbReference type="PROSITE" id="PS50928">
    <property type="entry name" value="ABC_TM1"/>
    <property type="match status" value="1"/>
</dbReference>
<feature type="transmembrane region" description="Helical" evidence="7">
    <location>
        <begin position="110"/>
        <end position="136"/>
    </location>
</feature>
<evidence type="ECO:0000256" key="6">
    <source>
        <dbReference type="ARBA" id="ARBA00023136"/>
    </source>
</evidence>
<evidence type="ECO:0000313" key="12">
    <source>
        <dbReference type="Proteomes" id="UP000185479"/>
    </source>
</evidence>
<keyword evidence="5 7" id="KW-1133">Transmembrane helix</keyword>
<name>A0A1L7CNL3_CORFL</name>
<evidence type="ECO:0000256" key="8">
    <source>
        <dbReference type="SAM" id="MobiDB-lite"/>
    </source>
</evidence>
<dbReference type="EMBL" id="CP009246">
    <property type="protein sequence ID" value="APT87436.1"/>
    <property type="molecule type" value="Genomic_DNA"/>
</dbReference>
<comment type="subcellular location">
    <subcellularLocation>
        <location evidence="1 7">Cell membrane</location>
        <topology evidence="1 7">Multi-pass membrane protein</topology>
    </subcellularLocation>
</comment>
<dbReference type="Pfam" id="PF00528">
    <property type="entry name" value="BPD_transp_1"/>
    <property type="match status" value="1"/>
</dbReference>
<reference evidence="11 13" key="2">
    <citation type="submission" date="2019-06" db="EMBL/GenBank/DDBJ databases">
        <title>Whole genome shotgun sequence of Corynebacterium flavescens NBRC 14136.</title>
        <authorList>
            <person name="Hosoyama A."/>
            <person name="Uohara A."/>
            <person name="Ohji S."/>
            <person name="Ichikawa N."/>
        </authorList>
    </citation>
    <scope>NUCLEOTIDE SEQUENCE [LARGE SCALE GENOMIC DNA]</scope>
    <source>
        <strain evidence="11 13">NBRC 14136</strain>
    </source>
</reference>
<evidence type="ECO:0000256" key="1">
    <source>
        <dbReference type="ARBA" id="ARBA00004651"/>
    </source>
</evidence>
<evidence type="ECO:0000256" key="7">
    <source>
        <dbReference type="RuleBase" id="RU363032"/>
    </source>
</evidence>
<gene>
    <name evidence="11" type="ORF">CFL01nite_11990</name>
    <name evidence="10" type="ORF">CFLV_09795</name>
</gene>
<keyword evidence="2 7" id="KW-0813">Transport</keyword>
<organism evidence="10 12">
    <name type="scientific">Corynebacterium flavescens</name>
    <dbReference type="NCBI Taxonomy" id="28028"/>
    <lineage>
        <taxon>Bacteria</taxon>
        <taxon>Bacillati</taxon>
        <taxon>Actinomycetota</taxon>
        <taxon>Actinomycetes</taxon>
        <taxon>Mycobacteriales</taxon>
        <taxon>Corynebacteriaceae</taxon>
        <taxon>Corynebacterium</taxon>
    </lineage>
</organism>
<feature type="transmembrane region" description="Helical" evidence="7">
    <location>
        <begin position="148"/>
        <end position="165"/>
    </location>
</feature>
<dbReference type="KEGG" id="cfc:CFLV_09795"/>
<dbReference type="Pfam" id="PF19300">
    <property type="entry name" value="BPD_transp_1_N"/>
    <property type="match status" value="1"/>
</dbReference>
<keyword evidence="4 7" id="KW-0812">Transmembrane</keyword>
<dbReference type="SUPFAM" id="SSF161098">
    <property type="entry name" value="MetI-like"/>
    <property type="match status" value="1"/>
</dbReference>
<dbReference type="EMBL" id="BJNB01000015">
    <property type="protein sequence ID" value="GEB97704.1"/>
    <property type="molecule type" value="Genomic_DNA"/>
</dbReference>
<dbReference type="GO" id="GO:0055085">
    <property type="term" value="P:transmembrane transport"/>
    <property type="evidence" value="ECO:0007669"/>
    <property type="project" value="InterPro"/>
</dbReference>
<feature type="region of interest" description="Disordered" evidence="8">
    <location>
        <begin position="314"/>
        <end position="341"/>
    </location>
</feature>
<dbReference type="Proteomes" id="UP000185479">
    <property type="component" value="Chromosome"/>
</dbReference>
<sequence length="341" mass="35927">MNPKQLAARIGQAVVVLVVTYTVAFLLLSALPSDAVMSRFGDPALGLSEAEIAAIREEMGVDKPLVVQFFTGLAGALVGDFGNSTQTGAKVGTLIADAAPHTLALAASSIGLAILVALLVAFLATLPGLGFISAFFRGLPSFMVSLPGFWIGILLIQFFSFQLGWIRIIEPSSFEGLILPTLTLAVPMAAPLIQVLIRSIDETQAMPFVQAVRSRGASEAWIFWRDILRNSLLPALTMAGLLFGELVGGAVVTETVFGRTGLGQMTAQAVSNRDTPVLLAIVLIAAAAYVVINLIVDLLYPVLDVRLRAPRTRSTSPQAAADHVSARVTAPAAELEEGPRA</sequence>
<evidence type="ECO:0000256" key="5">
    <source>
        <dbReference type="ARBA" id="ARBA00022989"/>
    </source>
</evidence>
<dbReference type="PANTHER" id="PTHR43163:SF6">
    <property type="entry name" value="DIPEPTIDE TRANSPORT SYSTEM PERMEASE PROTEIN DPPB-RELATED"/>
    <property type="match status" value="1"/>
</dbReference>
<keyword evidence="3" id="KW-1003">Cell membrane</keyword>
<dbReference type="RefSeq" id="WP_075730369.1">
    <property type="nucleotide sequence ID" value="NZ_BJNB01000015.1"/>
</dbReference>
<dbReference type="GO" id="GO:0005886">
    <property type="term" value="C:plasma membrane"/>
    <property type="evidence" value="ECO:0007669"/>
    <property type="project" value="UniProtKB-SubCell"/>
</dbReference>
<proteinExistence type="inferred from homology"/>
<dbReference type="STRING" id="28028.CFLV_09795"/>
<dbReference type="InterPro" id="IPR035906">
    <property type="entry name" value="MetI-like_sf"/>
</dbReference>
<dbReference type="Gene3D" id="1.10.3720.10">
    <property type="entry name" value="MetI-like"/>
    <property type="match status" value="1"/>
</dbReference>
<dbReference type="OrthoDB" id="9778910at2"/>
<feature type="transmembrane region" description="Helical" evidence="7">
    <location>
        <begin position="177"/>
        <end position="197"/>
    </location>
</feature>
<dbReference type="CDD" id="cd06261">
    <property type="entry name" value="TM_PBP2"/>
    <property type="match status" value="1"/>
</dbReference>
<evidence type="ECO:0000313" key="10">
    <source>
        <dbReference type="EMBL" id="APT87436.1"/>
    </source>
</evidence>
<keyword evidence="12" id="KW-1185">Reference proteome</keyword>
<dbReference type="Proteomes" id="UP000315353">
    <property type="component" value="Unassembled WGS sequence"/>
</dbReference>
<accession>A0A1L7CNL3</accession>
<evidence type="ECO:0000256" key="3">
    <source>
        <dbReference type="ARBA" id="ARBA00022475"/>
    </source>
</evidence>
<dbReference type="InterPro" id="IPR045621">
    <property type="entry name" value="BPD_transp_1_N"/>
</dbReference>